<accession>A0A8J3DLE0</accession>
<dbReference type="PROSITE" id="PS51257">
    <property type="entry name" value="PROKAR_LIPOPROTEIN"/>
    <property type="match status" value="1"/>
</dbReference>
<dbReference type="InterPro" id="IPR012132">
    <property type="entry name" value="GMC_OxRdtase"/>
</dbReference>
<evidence type="ECO:0000313" key="8">
    <source>
        <dbReference type="EMBL" id="GHC67448.1"/>
    </source>
</evidence>
<dbReference type="Pfam" id="PF05199">
    <property type="entry name" value="GMC_oxred_C"/>
    <property type="match status" value="1"/>
</dbReference>
<sequence>MKVNGVGTVKYDFIVVGAGSAGCVLASRLSENAGNRVLLLEAGGNDWNPLFRVPLMTGVLLRNRYANWFYETDPEPNLNGRKIFWPRGKVLGGSSAINGMVYTRGTALDYDSWAQMGMPEWSFDKVLPAFRKSESYKGKMSNFHGEEGPMPISRPNTPNPLFDAFIAAGQQAGHPYNEDFNGASQEGVGRYDFTTFEGERWSAARAFLHPAMRRSNLTIQTGARLLKVVMEKDRAIGVDVQINGKTQRYLTEREVILSCGTVNSPAALMHSGIGDADKLSEVGIPVLHDLKGVGRNLQDHLLARVEHVCLKPVTLYDTLRGDRAARALLQALLLKSGPASSFPLEGGAFLKSDPSLSEPDLQSHFLPGLSTAALRLPFIKKAKTSYQGHGFFANIYQLRPHSTGEIALRSADPLAAPVIRPNYLSEPEDVRVLREGVKALRKIFAQKAFDEYRGIELAPGPHVQTDSEIEIWLRQNADTVFHPVGSCKMGTDALAVVDSQLRVRGVSGLRIVDASIMPRMPSSNTHAPTMMIAERAAEFILDAA</sequence>
<dbReference type="PIRSF" id="PIRSF000137">
    <property type="entry name" value="Alcohol_oxidase"/>
    <property type="match status" value="1"/>
</dbReference>
<dbReference type="NCBIfam" id="NF002550">
    <property type="entry name" value="PRK02106.1"/>
    <property type="match status" value="1"/>
</dbReference>
<comment type="similarity">
    <text evidence="2 6">Belongs to the GMC oxidoreductase family.</text>
</comment>
<evidence type="ECO:0000256" key="5">
    <source>
        <dbReference type="PIRSR" id="PIRSR000137-2"/>
    </source>
</evidence>
<comment type="cofactor">
    <cofactor evidence="1 5">
        <name>FAD</name>
        <dbReference type="ChEBI" id="CHEBI:57692"/>
    </cofactor>
</comment>
<evidence type="ECO:0000256" key="2">
    <source>
        <dbReference type="ARBA" id="ARBA00010790"/>
    </source>
</evidence>
<dbReference type="AlphaFoldDB" id="A0A8J3DLE0"/>
<evidence type="ECO:0000256" key="6">
    <source>
        <dbReference type="RuleBase" id="RU003968"/>
    </source>
</evidence>
<keyword evidence="3 6" id="KW-0285">Flavoprotein</keyword>
<dbReference type="InterPro" id="IPR007867">
    <property type="entry name" value="GMC_OxRtase_C"/>
</dbReference>
<comment type="caution">
    <text evidence="8">The sequence shown here is derived from an EMBL/GenBank/DDBJ whole genome shotgun (WGS) entry which is preliminary data.</text>
</comment>
<evidence type="ECO:0000256" key="4">
    <source>
        <dbReference type="ARBA" id="ARBA00022827"/>
    </source>
</evidence>
<dbReference type="PANTHER" id="PTHR11552:SF147">
    <property type="entry name" value="CHOLINE DEHYDROGENASE, MITOCHONDRIAL"/>
    <property type="match status" value="1"/>
</dbReference>
<feature type="binding site" evidence="5">
    <location>
        <begin position="98"/>
        <end position="101"/>
    </location>
    <ligand>
        <name>FAD</name>
        <dbReference type="ChEBI" id="CHEBI:57692"/>
    </ligand>
</feature>
<dbReference type="PROSITE" id="PS00623">
    <property type="entry name" value="GMC_OXRED_1"/>
    <property type="match status" value="1"/>
</dbReference>
<dbReference type="InterPro" id="IPR000172">
    <property type="entry name" value="GMC_OxRdtase_N"/>
</dbReference>
<dbReference type="SUPFAM" id="SSF51905">
    <property type="entry name" value="FAD/NAD(P)-binding domain"/>
    <property type="match status" value="1"/>
</dbReference>
<dbReference type="Gene3D" id="3.50.50.60">
    <property type="entry name" value="FAD/NAD(P)-binding domain"/>
    <property type="match status" value="1"/>
</dbReference>
<dbReference type="PANTHER" id="PTHR11552">
    <property type="entry name" value="GLUCOSE-METHANOL-CHOLINE GMC OXIDOREDUCTASE"/>
    <property type="match status" value="1"/>
</dbReference>
<protein>
    <submittedName>
        <fullName evidence="8">Choline dehydrogenase</fullName>
    </submittedName>
</protein>
<reference evidence="8" key="1">
    <citation type="journal article" date="2014" name="Int. J. Syst. Evol. Microbiol.">
        <title>Complete genome sequence of Corynebacterium casei LMG S-19264T (=DSM 44701T), isolated from a smear-ripened cheese.</title>
        <authorList>
            <consortium name="US DOE Joint Genome Institute (JGI-PGF)"/>
            <person name="Walter F."/>
            <person name="Albersmeier A."/>
            <person name="Kalinowski J."/>
            <person name="Ruckert C."/>
        </authorList>
    </citation>
    <scope>NUCLEOTIDE SEQUENCE</scope>
    <source>
        <strain evidence="8">KCTC 42097</strain>
    </source>
</reference>
<dbReference type="GO" id="GO:0016614">
    <property type="term" value="F:oxidoreductase activity, acting on CH-OH group of donors"/>
    <property type="evidence" value="ECO:0007669"/>
    <property type="project" value="InterPro"/>
</dbReference>
<keyword evidence="9" id="KW-1185">Reference proteome</keyword>
<dbReference type="GO" id="GO:0050660">
    <property type="term" value="F:flavin adenine dinucleotide binding"/>
    <property type="evidence" value="ECO:0007669"/>
    <property type="project" value="InterPro"/>
</dbReference>
<organism evidence="8 9">
    <name type="scientific">Limoniibacter endophyticus</name>
    <dbReference type="NCBI Taxonomy" id="1565040"/>
    <lineage>
        <taxon>Bacteria</taxon>
        <taxon>Pseudomonadati</taxon>
        <taxon>Pseudomonadota</taxon>
        <taxon>Alphaproteobacteria</taxon>
        <taxon>Hyphomicrobiales</taxon>
        <taxon>Bartonellaceae</taxon>
        <taxon>Limoniibacter</taxon>
    </lineage>
</organism>
<feature type="binding site" evidence="5">
    <location>
        <position position="90"/>
    </location>
    <ligand>
        <name>FAD</name>
        <dbReference type="ChEBI" id="CHEBI:57692"/>
    </ligand>
</feature>
<evidence type="ECO:0000256" key="3">
    <source>
        <dbReference type="ARBA" id="ARBA00022630"/>
    </source>
</evidence>
<dbReference type="Gene3D" id="3.30.560.10">
    <property type="entry name" value="Glucose Oxidase, domain 3"/>
    <property type="match status" value="1"/>
</dbReference>
<dbReference type="Pfam" id="PF00732">
    <property type="entry name" value="GMC_oxred_N"/>
    <property type="match status" value="1"/>
</dbReference>
<dbReference type="EMBL" id="BMZO01000003">
    <property type="protein sequence ID" value="GHC67448.1"/>
    <property type="molecule type" value="Genomic_DNA"/>
</dbReference>
<name>A0A8J3DLE0_9HYPH</name>
<dbReference type="InterPro" id="IPR036188">
    <property type="entry name" value="FAD/NAD-bd_sf"/>
</dbReference>
<evidence type="ECO:0000259" key="7">
    <source>
        <dbReference type="PROSITE" id="PS00623"/>
    </source>
</evidence>
<evidence type="ECO:0000256" key="1">
    <source>
        <dbReference type="ARBA" id="ARBA00001974"/>
    </source>
</evidence>
<feature type="domain" description="Glucose-methanol-choline oxidoreductase N-terminal" evidence="7">
    <location>
        <begin position="88"/>
        <end position="111"/>
    </location>
</feature>
<gene>
    <name evidence="8" type="ORF">GCM10010136_11510</name>
</gene>
<dbReference type="SUPFAM" id="SSF54373">
    <property type="entry name" value="FAD-linked reductases, C-terminal domain"/>
    <property type="match status" value="1"/>
</dbReference>
<evidence type="ECO:0000313" key="9">
    <source>
        <dbReference type="Proteomes" id="UP000641137"/>
    </source>
</evidence>
<proteinExistence type="inferred from homology"/>
<dbReference type="Proteomes" id="UP000641137">
    <property type="component" value="Unassembled WGS sequence"/>
</dbReference>
<reference evidence="8" key="2">
    <citation type="submission" date="2020-09" db="EMBL/GenBank/DDBJ databases">
        <authorList>
            <person name="Sun Q."/>
            <person name="Kim S."/>
        </authorList>
    </citation>
    <scope>NUCLEOTIDE SEQUENCE</scope>
    <source>
        <strain evidence="8">KCTC 42097</strain>
    </source>
</reference>
<keyword evidence="4 5" id="KW-0274">FAD</keyword>